<comment type="similarity">
    <text evidence="1 6">Belongs to the class I-like SAM-binding methyltransferase superfamily. RsmB/NOP family.</text>
</comment>
<dbReference type="InterPro" id="IPR023267">
    <property type="entry name" value="RCMT"/>
</dbReference>
<comment type="caution">
    <text evidence="8">The sequence shown here is derived from an EMBL/GenBank/DDBJ whole genome shotgun (WGS) entry which is preliminary data.</text>
</comment>
<feature type="non-terminal residue" evidence="8">
    <location>
        <position position="1"/>
    </location>
</feature>
<evidence type="ECO:0000256" key="1">
    <source>
        <dbReference type="ARBA" id="ARBA00007494"/>
    </source>
</evidence>
<evidence type="ECO:0000256" key="6">
    <source>
        <dbReference type="PROSITE-ProRule" id="PRU01023"/>
    </source>
</evidence>
<name>A0ABQ7FR08_9ACTN</name>
<accession>A0ABQ7FR08</accession>
<dbReference type="PANTHER" id="PTHR22807:SF53">
    <property type="entry name" value="RIBOSOMAL RNA SMALL SUBUNIT METHYLTRANSFERASE B-RELATED"/>
    <property type="match status" value="1"/>
</dbReference>
<dbReference type="PROSITE" id="PS01153">
    <property type="entry name" value="NOL1_NOP2_SUN"/>
    <property type="match status" value="1"/>
</dbReference>
<dbReference type="PRINTS" id="PR02008">
    <property type="entry name" value="RCMTFAMILY"/>
</dbReference>
<evidence type="ECO:0000313" key="8">
    <source>
        <dbReference type="EMBL" id="KAF4409703.1"/>
    </source>
</evidence>
<evidence type="ECO:0000256" key="3">
    <source>
        <dbReference type="ARBA" id="ARBA00022679"/>
    </source>
</evidence>
<dbReference type="InterPro" id="IPR018314">
    <property type="entry name" value="RsmB/NOL1/NOP2-like_CS"/>
</dbReference>
<keyword evidence="5 6" id="KW-0694">RNA-binding</keyword>
<evidence type="ECO:0000256" key="2">
    <source>
        <dbReference type="ARBA" id="ARBA00022603"/>
    </source>
</evidence>
<dbReference type="SUPFAM" id="SSF53335">
    <property type="entry name" value="S-adenosyl-L-methionine-dependent methyltransferases"/>
    <property type="match status" value="1"/>
</dbReference>
<dbReference type="InterPro" id="IPR029063">
    <property type="entry name" value="SAM-dependent_MTases_sf"/>
</dbReference>
<dbReference type="Gene3D" id="3.40.50.150">
    <property type="entry name" value="Vaccinia Virus protein VP39"/>
    <property type="match status" value="1"/>
</dbReference>
<dbReference type="EMBL" id="WHPN01000181">
    <property type="protein sequence ID" value="KAF4409703.1"/>
    <property type="molecule type" value="Genomic_DNA"/>
</dbReference>
<keyword evidence="9" id="KW-1185">Reference proteome</keyword>
<dbReference type="InterPro" id="IPR001678">
    <property type="entry name" value="MeTrfase_RsmB-F_NOP2_dom"/>
</dbReference>
<evidence type="ECO:0000256" key="5">
    <source>
        <dbReference type="ARBA" id="ARBA00022884"/>
    </source>
</evidence>
<feature type="active site" description="Nucleophile" evidence="6">
    <location>
        <position position="93"/>
    </location>
</feature>
<dbReference type="PANTHER" id="PTHR22807">
    <property type="entry name" value="NOP2 YEAST -RELATED NOL1/NOP2/FMU SUN DOMAIN-CONTAINING"/>
    <property type="match status" value="1"/>
</dbReference>
<dbReference type="Pfam" id="PF01189">
    <property type="entry name" value="Methyltr_RsmB-F"/>
    <property type="match status" value="1"/>
</dbReference>
<gene>
    <name evidence="8" type="ORF">GCU69_07645</name>
</gene>
<dbReference type="PROSITE" id="PS51686">
    <property type="entry name" value="SAM_MT_RSMB_NOP"/>
    <property type="match status" value="1"/>
</dbReference>
<evidence type="ECO:0000313" key="9">
    <source>
        <dbReference type="Proteomes" id="UP000621266"/>
    </source>
</evidence>
<protein>
    <submittedName>
        <fullName evidence="8">rRNA cytosine-C5-methyltransferase</fullName>
    </submittedName>
</protein>
<evidence type="ECO:0000259" key="7">
    <source>
        <dbReference type="PROSITE" id="PS51686"/>
    </source>
</evidence>
<keyword evidence="3 6" id="KW-0808">Transferase</keyword>
<feature type="domain" description="SAM-dependent MTase RsmB/NOP-type" evidence="7">
    <location>
        <begin position="1"/>
        <end position="159"/>
    </location>
</feature>
<comment type="caution">
    <text evidence="6">Lacks conserved residue(s) required for the propagation of feature annotation.</text>
</comment>
<keyword evidence="2 6" id="KW-0489">Methyltransferase</keyword>
<proteinExistence type="inferred from homology"/>
<dbReference type="Proteomes" id="UP000621266">
    <property type="component" value="Unassembled WGS sequence"/>
</dbReference>
<evidence type="ECO:0000256" key="4">
    <source>
        <dbReference type="ARBA" id="ARBA00022691"/>
    </source>
</evidence>
<feature type="binding site" evidence="6">
    <location>
        <position position="40"/>
    </location>
    <ligand>
        <name>S-adenosyl-L-methionine</name>
        <dbReference type="ChEBI" id="CHEBI:59789"/>
    </ligand>
</feature>
<reference evidence="8 9" key="1">
    <citation type="submission" date="2019-10" db="EMBL/GenBank/DDBJ databases">
        <title>Streptomyces tenebrisbrunneis sp.nov., an endogenous actinomycete isolated from of Lycium ruthenicum.</title>
        <authorList>
            <person name="Ma L."/>
        </authorList>
    </citation>
    <scope>NUCLEOTIDE SEQUENCE [LARGE SCALE GENOMIC DNA]</scope>
    <source>
        <strain evidence="8 9">TRM 66187</strain>
    </source>
</reference>
<sequence>HRAGLVARALAGNPGPYQVITADGTRPAWRPGSFDRVLVDVPCTGLGALRRRPEARWRRRPEDLEGFAPLQRGLLREALNAVRVGGVVGYATCSPHLAETRAVVDDVLRGRAGTAVPAERIDARPLMPGVPALGDGPDVQLWPHLHGTDAMYLCLLRRTG</sequence>
<dbReference type="InterPro" id="IPR049560">
    <property type="entry name" value="MeTrfase_RsmB-F_NOP2_cat"/>
</dbReference>
<feature type="binding site" evidence="6">
    <location>
        <position position="23"/>
    </location>
    <ligand>
        <name>S-adenosyl-L-methionine</name>
        <dbReference type="ChEBI" id="CHEBI:59789"/>
    </ligand>
</feature>
<organism evidence="8 9">
    <name type="scientific">Streptomyces lycii</name>
    <dbReference type="NCBI Taxonomy" id="2654337"/>
    <lineage>
        <taxon>Bacteria</taxon>
        <taxon>Bacillati</taxon>
        <taxon>Actinomycetota</taxon>
        <taxon>Actinomycetes</taxon>
        <taxon>Kitasatosporales</taxon>
        <taxon>Streptomycetaceae</taxon>
        <taxon>Streptomyces</taxon>
    </lineage>
</organism>
<keyword evidence="4 6" id="KW-0949">S-adenosyl-L-methionine</keyword>